<dbReference type="InterPro" id="IPR043428">
    <property type="entry name" value="LivM-like"/>
</dbReference>
<protein>
    <submittedName>
        <fullName evidence="7">Branched-chain amino acid ABC transporter permease</fullName>
    </submittedName>
</protein>
<reference evidence="8" key="1">
    <citation type="journal article" date="2021" name="ISME J.">
        <title>Evolutionary origin and ecological implication of a unique nif island in free-living Bradyrhizobium lineages.</title>
        <authorList>
            <person name="Tao J."/>
        </authorList>
    </citation>
    <scope>NUCLEOTIDE SEQUENCE [LARGE SCALE GENOMIC DNA]</scope>
    <source>
        <strain evidence="8">SZCCT0094</strain>
    </source>
</reference>
<keyword evidence="2" id="KW-1003">Cell membrane</keyword>
<evidence type="ECO:0000256" key="1">
    <source>
        <dbReference type="ARBA" id="ARBA00004651"/>
    </source>
</evidence>
<evidence type="ECO:0000256" key="4">
    <source>
        <dbReference type="ARBA" id="ARBA00022989"/>
    </source>
</evidence>
<dbReference type="CDD" id="cd06581">
    <property type="entry name" value="TM_PBP1_LivM_like"/>
    <property type="match status" value="1"/>
</dbReference>
<evidence type="ECO:0000256" key="2">
    <source>
        <dbReference type="ARBA" id="ARBA00022475"/>
    </source>
</evidence>
<feature type="transmembrane region" description="Helical" evidence="6">
    <location>
        <begin position="82"/>
        <end position="103"/>
    </location>
</feature>
<keyword evidence="4 6" id="KW-1133">Transmembrane helix</keyword>
<dbReference type="EMBL" id="JAFCLK010000045">
    <property type="protein sequence ID" value="MBR1140699.1"/>
    <property type="molecule type" value="Genomic_DNA"/>
</dbReference>
<feature type="transmembrane region" description="Helical" evidence="6">
    <location>
        <begin position="203"/>
        <end position="222"/>
    </location>
</feature>
<dbReference type="Pfam" id="PF02653">
    <property type="entry name" value="BPD_transp_2"/>
    <property type="match status" value="1"/>
</dbReference>
<sequence>MHLRLVSGVVASILLSAGAPFVLGDGALRLWTEALLILTMAQMWNLLAGYAGLVSFGHQVFVAAGAYALFLAAEALNVSPYWVLPLAPLAAAFLAALVALPLFRLRDAYFSIGIWVFSEIVATLVTKSSLTGATAGLPLKTSSLMDLDWFEPTLFWIASVQALAATAGLLLLMRSEFGLGIMSVRDNDVAAMSVGVDVQRNRLIVFVISAAGCGAAGAVNFLSNLYLSPASAFDVSWVVNMMFIVVIGGIGTLEGPIIGTLLFFALREIVTGQLGLSGGWYLVALGSVAVGTMLWSPRGLWPALSARWGLRFMSVERKAPRLALQDKPNND</sequence>
<keyword evidence="3 6" id="KW-0812">Transmembrane</keyword>
<dbReference type="PANTHER" id="PTHR30482">
    <property type="entry name" value="HIGH-AFFINITY BRANCHED-CHAIN AMINO ACID TRANSPORT SYSTEM PERMEASE"/>
    <property type="match status" value="1"/>
</dbReference>
<feature type="transmembrane region" description="Helical" evidence="6">
    <location>
        <begin position="153"/>
        <end position="173"/>
    </location>
</feature>
<accession>A0ABS5GHF7</accession>
<organism evidence="7 8">
    <name type="scientific">Bradyrhizobium denitrificans</name>
    <dbReference type="NCBI Taxonomy" id="2734912"/>
    <lineage>
        <taxon>Bacteria</taxon>
        <taxon>Pseudomonadati</taxon>
        <taxon>Pseudomonadota</taxon>
        <taxon>Alphaproteobacteria</taxon>
        <taxon>Hyphomicrobiales</taxon>
        <taxon>Nitrobacteraceae</taxon>
        <taxon>Bradyrhizobium</taxon>
    </lineage>
</organism>
<dbReference type="Proteomes" id="UP001314635">
    <property type="component" value="Unassembled WGS sequence"/>
</dbReference>
<evidence type="ECO:0000256" key="6">
    <source>
        <dbReference type="SAM" id="Phobius"/>
    </source>
</evidence>
<feature type="transmembrane region" description="Helical" evidence="6">
    <location>
        <begin position="242"/>
        <end position="266"/>
    </location>
</feature>
<comment type="subcellular location">
    <subcellularLocation>
        <location evidence="1">Cell membrane</location>
        <topology evidence="1">Multi-pass membrane protein</topology>
    </subcellularLocation>
</comment>
<proteinExistence type="predicted"/>
<keyword evidence="8" id="KW-1185">Reference proteome</keyword>
<dbReference type="InterPro" id="IPR001851">
    <property type="entry name" value="ABC_transp_permease"/>
</dbReference>
<name>A0ABS5GHF7_9BRAD</name>
<comment type="caution">
    <text evidence="7">The sequence shown here is derived from an EMBL/GenBank/DDBJ whole genome shotgun (WGS) entry which is preliminary data.</text>
</comment>
<feature type="transmembrane region" description="Helical" evidence="6">
    <location>
        <begin position="278"/>
        <end position="295"/>
    </location>
</feature>
<gene>
    <name evidence="7" type="ORF">JQ619_33590</name>
</gene>
<evidence type="ECO:0000256" key="3">
    <source>
        <dbReference type="ARBA" id="ARBA00022692"/>
    </source>
</evidence>
<keyword evidence="5 6" id="KW-0472">Membrane</keyword>
<dbReference type="RefSeq" id="WP_172238004.1">
    <property type="nucleotide sequence ID" value="NZ_JABFDP010000017.1"/>
</dbReference>
<evidence type="ECO:0000313" key="7">
    <source>
        <dbReference type="EMBL" id="MBR1140699.1"/>
    </source>
</evidence>
<evidence type="ECO:0000256" key="5">
    <source>
        <dbReference type="ARBA" id="ARBA00023136"/>
    </source>
</evidence>
<dbReference type="PANTHER" id="PTHR30482:SF17">
    <property type="entry name" value="ABC TRANSPORTER ATP-BINDING PROTEIN"/>
    <property type="match status" value="1"/>
</dbReference>
<feature type="transmembrane region" description="Helical" evidence="6">
    <location>
        <begin position="110"/>
        <end position="133"/>
    </location>
</feature>
<evidence type="ECO:0000313" key="8">
    <source>
        <dbReference type="Proteomes" id="UP001314635"/>
    </source>
</evidence>